<dbReference type="PRINTS" id="PR00305">
    <property type="entry name" value="1433ZETA"/>
</dbReference>
<feature type="coiled-coil region" evidence="3">
    <location>
        <begin position="413"/>
        <end position="475"/>
    </location>
</feature>
<dbReference type="Pfam" id="PF00244">
    <property type="entry name" value="14-3-3"/>
    <property type="match status" value="1"/>
</dbReference>
<dbReference type="InterPro" id="IPR023410">
    <property type="entry name" value="14-3-3_domain"/>
</dbReference>
<organism evidence="6 7">
    <name type="scientific">Musa troglodytarum</name>
    <name type="common">fe'i banana</name>
    <dbReference type="NCBI Taxonomy" id="320322"/>
    <lineage>
        <taxon>Eukaryota</taxon>
        <taxon>Viridiplantae</taxon>
        <taxon>Streptophyta</taxon>
        <taxon>Embryophyta</taxon>
        <taxon>Tracheophyta</taxon>
        <taxon>Spermatophyta</taxon>
        <taxon>Magnoliopsida</taxon>
        <taxon>Liliopsida</taxon>
        <taxon>Zingiberales</taxon>
        <taxon>Musaceae</taxon>
        <taxon>Musa</taxon>
    </lineage>
</organism>
<keyword evidence="3" id="KW-0175">Coiled coil</keyword>
<dbReference type="InterPro" id="IPR000308">
    <property type="entry name" value="14-3-3"/>
</dbReference>
<dbReference type="SUPFAM" id="SSF48445">
    <property type="entry name" value="14-3-3 protein"/>
    <property type="match status" value="1"/>
</dbReference>
<reference evidence="6" key="1">
    <citation type="submission" date="2022-05" db="EMBL/GenBank/DDBJ databases">
        <title>The Musa troglodytarum L. genome provides insights into the mechanism of non-climacteric behaviour and enrichment of carotenoids.</title>
        <authorList>
            <person name="Wang J."/>
        </authorList>
    </citation>
    <scope>NUCLEOTIDE SEQUENCE</scope>
    <source>
        <tissue evidence="6">Leaf</tissue>
    </source>
</reference>
<dbReference type="InterPro" id="IPR036815">
    <property type="entry name" value="14-3-3_dom_sf"/>
</dbReference>
<protein>
    <submittedName>
        <fullName evidence="6">14-3-3-like protein</fullName>
    </submittedName>
</protein>
<dbReference type="Proteomes" id="UP001055439">
    <property type="component" value="Chromosome 8"/>
</dbReference>
<evidence type="ECO:0000256" key="3">
    <source>
        <dbReference type="SAM" id="Coils"/>
    </source>
</evidence>
<comment type="similarity">
    <text evidence="1 2">Belongs to the 14-3-3 family.</text>
</comment>
<proteinExistence type="inferred from homology"/>
<evidence type="ECO:0000256" key="1">
    <source>
        <dbReference type="ARBA" id="ARBA00006141"/>
    </source>
</evidence>
<evidence type="ECO:0000259" key="5">
    <source>
        <dbReference type="SMART" id="SM00101"/>
    </source>
</evidence>
<dbReference type="EMBL" id="CP097510">
    <property type="protein sequence ID" value="URE25378.1"/>
    <property type="molecule type" value="Genomic_DNA"/>
</dbReference>
<feature type="region of interest" description="Disordered" evidence="4">
    <location>
        <begin position="333"/>
        <end position="367"/>
    </location>
</feature>
<dbReference type="AlphaFoldDB" id="A0A9E7H600"/>
<dbReference type="SMART" id="SM00101">
    <property type="entry name" value="14_3_3"/>
    <property type="match status" value="1"/>
</dbReference>
<name>A0A9E7H600_9LILI</name>
<evidence type="ECO:0000313" key="7">
    <source>
        <dbReference type="Proteomes" id="UP001055439"/>
    </source>
</evidence>
<dbReference type="OrthoDB" id="782896at2759"/>
<feature type="compositionally biased region" description="Acidic residues" evidence="4">
    <location>
        <begin position="340"/>
        <end position="355"/>
    </location>
</feature>
<dbReference type="Gene3D" id="1.20.190.20">
    <property type="entry name" value="14-3-3 domain"/>
    <property type="match status" value="1"/>
</dbReference>
<feature type="domain" description="14-3-3" evidence="5">
    <location>
        <begin position="7"/>
        <end position="251"/>
    </location>
</feature>
<evidence type="ECO:0000256" key="4">
    <source>
        <dbReference type="SAM" id="MobiDB-lite"/>
    </source>
</evidence>
<gene>
    <name evidence="6" type="ORF">MUK42_16953</name>
</gene>
<dbReference type="FunFam" id="1.20.190.20:FF:000002">
    <property type="entry name" value="14-3-3 protein epsilon"/>
    <property type="match status" value="1"/>
</dbReference>
<dbReference type="PROSITE" id="PS00796">
    <property type="entry name" value="1433_1"/>
    <property type="match status" value="1"/>
</dbReference>
<keyword evidence="7" id="KW-1185">Reference proteome</keyword>
<sequence length="507" mass="56606">MASQKERESLVYIAKLAEQGERYDEMVDAMKKVAKLDVELTVEERNLLSVGYKNVVGARRASWRILSSIEQKEETKGNEHHVKSIKEYRHKVESELSNICTDIIALIDEHLIPSASAGESSVFYYKMKADYYRYLAEFKSGNERKENSELSLKAYQVAATSTAEADLAPSHPIRLGLALNFSVFYYEIMKSPEWACHLAKEAFDEAISGLDTPSEESYKDSTLIMQLLRDNLTLWTSDIPDEGAVEDAIEEGNGKPGAVDDAEVGKARSSFGSMTRGPDLPQQLPRAPLRPRTTTAISDANLLPGMAVERKRRPEVADLEAKLSRAQEGLRKVGDPLLDSAEDVNIDDDKSEADELSSPSPTDENMIEHGLHESPEAVELKAMILAKEEEVLTLLEENMIFKRRAEEEAAGMAAAAGAREHELKTKIESMEEELKESTARAAELAQHLAVAAGAKARLEAEMTRLRAQTEQWRKAAEAAVTLLARRYTGQTPWWCRIHRTMLAVDRR</sequence>
<dbReference type="InterPro" id="IPR023409">
    <property type="entry name" value="14-3-3_CS"/>
</dbReference>
<accession>A0A9E7H600</accession>
<dbReference type="PANTHER" id="PTHR18860">
    <property type="entry name" value="14-3-3 PROTEIN"/>
    <property type="match status" value="1"/>
</dbReference>
<evidence type="ECO:0000313" key="6">
    <source>
        <dbReference type="EMBL" id="URE25378.1"/>
    </source>
</evidence>
<evidence type="ECO:0000256" key="2">
    <source>
        <dbReference type="RuleBase" id="RU003466"/>
    </source>
</evidence>
<dbReference type="PROSITE" id="PS00797">
    <property type="entry name" value="1433_2"/>
    <property type="match status" value="1"/>
</dbReference>